<protein>
    <submittedName>
        <fullName evidence="2">Uncharacterized protein</fullName>
    </submittedName>
</protein>
<name>A0A813G115_POLGL</name>
<accession>A0A813G115</accession>
<sequence>REEPSLSQLLPPSAASGSGTKRSAEAPLSCQAALELGVFFDAERRLGPLQWPPWPLPACQAEAPVPQPGTAQSPPASRAAAAEQRPKSAPMLRNPAASVSSSALPGTPADEDAPSASAASSKQKGKASRGPLTCEMRGAGRAASALERGSQVPQRVGRPAGAPGRPAPSDGRPRSAPRPPEEPSASVVSAHEDDRRYENVDPRYVLALERELVRLRSESLRLRRQSASPVPARRGLPRSCSPAASASTSASWQRRAVRLKVEGLGHCQQPWRYLPGPKLVRSAVAAQDLGPSRLLFAFHLPAMVQPRRPR</sequence>
<feature type="region of interest" description="Disordered" evidence="1">
    <location>
        <begin position="1"/>
        <end position="27"/>
    </location>
</feature>
<keyword evidence="3" id="KW-1185">Reference proteome</keyword>
<reference evidence="2" key="1">
    <citation type="submission" date="2021-02" db="EMBL/GenBank/DDBJ databases">
        <authorList>
            <person name="Dougan E. K."/>
            <person name="Rhodes N."/>
            <person name="Thang M."/>
            <person name="Chan C."/>
        </authorList>
    </citation>
    <scope>NUCLEOTIDE SEQUENCE</scope>
</reference>
<feature type="compositionally biased region" description="Low complexity" evidence="1">
    <location>
        <begin position="1"/>
        <end position="13"/>
    </location>
</feature>
<feature type="non-terminal residue" evidence="2">
    <location>
        <position position="310"/>
    </location>
</feature>
<dbReference type="AlphaFoldDB" id="A0A813G115"/>
<evidence type="ECO:0000313" key="2">
    <source>
        <dbReference type="EMBL" id="CAE8619986.1"/>
    </source>
</evidence>
<evidence type="ECO:0000313" key="3">
    <source>
        <dbReference type="Proteomes" id="UP000654075"/>
    </source>
</evidence>
<organism evidence="2 3">
    <name type="scientific">Polarella glacialis</name>
    <name type="common">Dinoflagellate</name>
    <dbReference type="NCBI Taxonomy" id="89957"/>
    <lineage>
        <taxon>Eukaryota</taxon>
        <taxon>Sar</taxon>
        <taxon>Alveolata</taxon>
        <taxon>Dinophyceae</taxon>
        <taxon>Suessiales</taxon>
        <taxon>Suessiaceae</taxon>
        <taxon>Polarella</taxon>
    </lineage>
</organism>
<feature type="compositionally biased region" description="Low complexity" evidence="1">
    <location>
        <begin position="157"/>
        <end position="170"/>
    </location>
</feature>
<proteinExistence type="predicted"/>
<feature type="compositionally biased region" description="Low complexity" evidence="1">
    <location>
        <begin position="71"/>
        <end position="83"/>
    </location>
</feature>
<evidence type="ECO:0000256" key="1">
    <source>
        <dbReference type="SAM" id="MobiDB-lite"/>
    </source>
</evidence>
<gene>
    <name evidence="2" type="ORF">PGLA1383_LOCUS37558</name>
</gene>
<dbReference type="EMBL" id="CAJNNV010027275">
    <property type="protein sequence ID" value="CAE8619986.1"/>
    <property type="molecule type" value="Genomic_DNA"/>
</dbReference>
<feature type="region of interest" description="Disordered" evidence="1">
    <location>
        <begin position="50"/>
        <end position="195"/>
    </location>
</feature>
<dbReference type="Proteomes" id="UP000654075">
    <property type="component" value="Unassembled WGS sequence"/>
</dbReference>
<comment type="caution">
    <text evidence="2">The sequence shown here is derived from an EMBL/GenBank/DDBJ whole genome shotgun (WGS) entry which is preliminary data.</text>
</comment>